<dbReference type="AlphaFoldDB" id="A0A4J1T8F4"/>
<name>A0A4J1T8F4_STREE</name>
<protein>
    <submittedName>
        <fullName evidence="1">Type I restriction-modification system M protein</fullName>
    </submittedName>
</protein>
<gene>
    <name evidence="1" type="ORF">SAMEA3353533_01593</name>
</gene>
<dbReference type="SUPFAM" id="SSF53335">
    <property type="entry name" value="S-adenosyl-L-methionine-dependent methyltransferases"/>
    <property type="match status" value="1"/>
</dbReference>
<evidence type="ECO:0000313" key="1">
    <source>
        <dbReference type="EMBL" id="VNP29359.1"/>
    </source>
</evidence>
<sequence>MPDGYKNFSKTKPMKSEHFNPVRDWWENREEILEGKFYKSKSFTPSELAELNYNLDQCGFPKEEEEILNPFELIQNYQAERATLNHKIDNVLADILQLLEDK</sequence>
<organism evidence="1">
    <name type="scientific">Streptococcus pneumoniae</name>
    <dbReference type="NCBI Taxonomy" id="1313"/>
    <lineage>
        <taxon>Bacteria</taxon>
        <taxon>Bacillati</taxon>
        <taxon>Bacillota</taxon>
        <taxon>Bacilli</taxon>
        <taxon>Lactobacillales</taxon>
        <taxon>Streptococcaceae</taxon>
        <taxon>Streptococcus</taxon>
    </lineage>
</organism>
<proteinExistence type="predicted"/>
<dbReference type="Gene3D" id="3.40.50.150">
    <property type="entry name" value="Vaccinia Virus protein VP39"/>
    <property type="match status" value="1"/>
</dbReference>
<dbReference type="InterPro" id="IPR029063">
    <property type="entry name" value="SAM-dependent_MTases_sf"/>
</dbReference>
<accession>A0A4J1T8F4</accession>
<dbReference type="EMBL" id="CAATGD010000003">
    <property type="protein sequence ID" value="VNP29359.1"/>
    <property type="molecule type" value="Genomic_DNA"/>
</dbReference>
<reference evidence="1" key="1">
    <citation type="submission" date="2019-04" db="EMBL/GenBank/DDBJ databases">
        <authorList>
            <consortium name="Pathogen Informatics"/>
        </authorList>
    </citation>
    <scope>NUCLEOTIDE SEQUENCE</scope>
    <source>
        <strain evidence="1">GPSC126</strain>
    </source>
</reference>